<sequence>MAGIEPEFKGSFERTLLRILLHKYENSRAFRSGSELTRPPRCSMADAAFCDDYFDEMDFRKRQWMNEVLIDLEKAGIVRVRWERFREGEAAETVLLAPSGVAAAYRRAGLRPKSEKLERLKELLRPLSDHPWPEVRAWRDAALRRMAESKTAPPELDADDPEAARDLVAALAALPQAEARPTLKRLFSLHVYRDSKRFEQSVEARLAGLLRRLRGLDDVSDEDVLDSVGIMRAPKPVLLAGPVRLRAAGRTIDLAGFADGTALFPETVFAVEAVEGDVDRIVTIENLTSYYLWVRHRAGGPGGDGPGRRELAVYTGGFPGRTLQRFFDALASWRDAAGLRRRPDVWHWGDIDLGGIRIAAFLRERWFPDLVAVKMDRDTLFAHRTEATPLSSAYARRVREALDAGTFAGWRDVLGAMLELGVRLEQEVVEAWNEI</sequence>
<dbReference type="EMBL" id="MOXJ01000033">
    <property type="protein sequence ID" value="PDO09618.1"/>
    <property type="molecule type" value="Genomic_DNA"/>
</dbReference>
<comment type="caution">
    <text evidence="2">The sequence shown here is derived from an EMBL/GenBank/DDBJ whole genome shotgun (WGS) entry which is preliminary data.</text>
</comment>
<accession>A0A2A6DX32</accession>
<gene>
    <name evidence="2" type="ORF">BLM47_11585</name>
</gene>
<dbReference type="SUPFAM" id="SSF56726">
    <property type="entry name" value="DNA topoisomerase IV, alpha subunit"/>
    <property type="match status" value="1"/>
</dbReference>
<dbReference type="Proteomes" id="UP000243688">
    <property type="component" value="Unassembled WGS sequence"/>
</dbReference>
<dbReference type="GO" id="GO:0005694">
    <property type="term" value="C:chromosome"/>
    <property type="evidence" value="ECO:0007669"/>
    <property type="project" value="InterPro"/>
</dbReference>
<evidence type="ECO:0000259" key="1">
    <source>
        <dbReference type="Pfam" id="PF09983"/>
    </source>
</evidence>
<proteinExistence type="predicted"/>
<reference evidence="2 3" key="1">
    <citation type="submission" date="2016-12" db="EMBL/GenBank/DDBJ databases">
        <title>Candidatus Reconcilibacillus cellulovorans genome.</title>
        <authorList>
            <person name="Kolinko S."/>
            <person name="Wu Y.-W."/>
            <person name="Tachea F."/>
            <person name="Denzel E."/>
            <person name="Hiras J."/>
            <person name="Baecker N."/>
            <person name="Chan L.J."/>
            <person name="Eichorst S.A."/>
            <person name="Frey D."/>
            <person name="Adams P.D."/>
            <person name="Pray T."/>
            <person name="Tanjore D."/>
            <person name="Petzold C.J."/>
            <person name="Gladden J.M."/>
            <person name="Simmons B.A."/>
            <person name="Singer S.W."/>
        </authorList>
    </citation>
    <scope>NUCLEOTIDE SEQUENCE [LARGE SCALE GENOMIC DNA]</scope>
    <source>
        <strain evidence="2">JTherm</strain>
    </source>
</reference>
<evidence type="ECO:0000313" key="3">
    <source>
        <dbReference type="Proteomes" id="UP000243688"/>
    </source>
</evidence>
<protein>
    <recommendedName>
        <fullName evidence="1">Wadjet protein JetD C-terminal domain-containing protein</fullName>
    </recommendedName>
</protein>
<evidence type="ECO:0000313" key="2">
    <source>
        <dbReference type="EMBL" id="PDO09618.1"/>
    </source>
</evidence>
<dbReference type="InterPro" id="IPR024534">
    <property type="entry name" value="JetD_C"/>
</dbReference>
<name>A0A2A6DX32_9BACL</name>
<dbReference type="Gene3D" id="3.40.1360.10">
    <property type="match status" value="1"/>
</dbReference>
<dbReference type="Pfam" id="PF09983">
    <property type="entry name" value="JetD_C"/>
    <property type="match status" value="1"/>
</dbReference>
<dbReference type="GO" id="GO:0003677">
    <property type="term" value="F:DNA binding"/>
    <property type="evidence" value="ECO:0007669"/>
    <property type="project" value="InterPro"/>
</dbReference>
<organism evidence="2 3">
    <name type="scientific">Candidatus Reconcilbacillus cellulovorans</name>
    <dbReference type="NCBI Taxonomy" id="1906605"/>
    <lineage>
        <taxon>Bacteria</taxon>
        <taxon>Bacillati</taxon>
        <taxon>Bacillota</taxon>
        <taxon>Bacilli</taxon>
        <taxon>Bacillales</taxon>
        <taxon>Paenibacillaceae</taxon>
        <taxon>Candidatus Reconcilbacillus</taxon>
    </lineage>
</organism>
<dbReference type="InterPro" id="IPR036078">
    <property type="entry name" value="Spo11/TopoVI_A_sf"/>
</dbReference>
<feature type="domain" description="Wadjet protein JetD C-terminal" evidence="1">
    <location>
        <begin position="243"/>
        <end position="429"/>
    </location>
</feature>
<dbReference type="AlphaFoldDB" id="A0A2A6DX32"/>